<dbReference type="RefSeq" id="XP_067081855.1">
    <property type="nucleotide sequence ID" value="XM_067225754.1"/>
</dbReference>
<gene>
    <name evidence="1" type="ORF">TEOVI_000272700</name>
</gene>
<accession>A0A1G4IFI1</accession>
<comment type="caution">
    <text evidence="1">The sequence shown here is derived from an EMBL/GenBank/DDBJ whole genome shotgun (WGS) entry which is preliminary data.</text>
</comment>
<sequence length="544" mass="61747">MFADSHLGGCTSTKRNRGDYETLWGSQSRAQVRFVEELVESYFLRPSRIESEQAKRKGLGSCNLDEVSPSLAKQVGAVVHRYQLLNSKYVPSSFAHSNVPLQAPKRPFIAAVLAIVARACVFENSGVHISVTAFDRWFEANSCGRFLISKVWLDAKMYVARCMARRDRIALFGQEVIGYQFIHSGRLRSLDERIFWMIHVSIGCGDLSLHDHAVVEHFKWQNIPETDSWFRISKESHIWSIWSTTVFSLDIFSDTSAEDKTKTSEALLGEGVKRGIQLVALVIGFLRSERIDKCDHSYRTMQVLFSGTAGELAAVSVFLGMKRAVKIYFSGKPFNKKYILKSTEIMSRLFQQLVLYYTFLVPTNRHYCLLDACEALWQNSRDRGLQEVSKESAVSVRRENSFNVFQEDVFVGCLEGACIYRPFRDHTLTPPMSRCNLNIIGSSSGLELFLRSIELQRGINSESTSQCCENVYKRNLLVEVFSTRTVDTSIEDINLCTSWCLLNLPPDTEDETHFVNQFVRDTPDSVSKKLVIDTVVALTEEDVA</sequence>
<dbReference type="EMBL" id="CZPT02001585">
    <property type="protein sequence ID" value="SCU71147.1"/>
    <property type="molecule type" value="Genomic_DNA"/>
</dbReference>
<evidence type="ECO:0000313" key="1">
    <source>
        <dbReference type="EMBL" id="SCU71147.1"/>
    </source>
</evidence>
<keyword evidence="2" id="KW-1185">Reference proteome</keyword>
<dbReference type="Proteomes" id="UP000195570">
    <property type="component" value="Unassembled WGS sequence"/>
</dbReference>
<dbReference type="VEuPathDB" id="TriTrypDB:TEOVI_000272700"/>
<proteinExistence type="predicted"/>
<dbReference type="GeneID" id="92376667"/>
<organism evidence="1 2">
    <name type="scientific">Trypanosoma equiperdum</name>
    <dbReference type="NCBI Taxonomy" id="5694"/>
    <lineage>
        <taxon>Eukaryota</taxon>
        <taxon>Discoba</taxon>
        <taxon>Euglenozoa</taxon>
        <taxon>Kinetoplastea</taxon>
        <taxon>Metakinetoplastina</taxon>
        <taxon>Trypanosomatida</taxon>
        <taxon>Trypanosomatidae</taxon>
        <taxon>Trypanosoma</taxon>
    </lineage>
</organism>
<evidence type="ECO:0000313" key="2">
    <source>
        <dbReference type="Proteomes" id="UP000195570"/>
    </source>
</evidence>
<protein>
    <submittedName>
        <fullName evidence="1">Uncharacterized protein</fullName>
    </submittedName>
</protein>
<dbReference type="AlphaFoldDB" id="A0A1G4IFI1"/>
<name>A0A1G4IFI1_TRYEQ</name>
<reference evidence="1" key="1">
    <citation type="submission" date="2016-09" db="EMBL/GenBank/DDBJ databases">
        <authorList>
            <person name="Hebert L."/>
            <person name="Moumen B."/>
        </authorList>
    </citation>
    <scope>NUCLEOTIDE SEQUENCE [LARGE SCALE GENOMIC DNA]</scope>
    <source>
        <strain evidence="1">OVI</strain>
    </source>
</reference>